<evidence type="ECO:0000313" key="3">
    <source>
        <dbReference type="Proteomes" id="UP000004535"/>
    </source>
</evidence>
<protein>
    <submittedName>
        <fullName evidence="2">Uncharacterized protein</fullName>
    </submittedName>
</protein>
<evidence type="ECO:0000313" key="2">
    <source>
        <dbReference type="EMBL" id="EEE04240.1"/>
    </source>
</evidence>
<dbReference type="Proteomes" id="UP000004535">
    <property type="component" value="Unassembled WGS sequence"/>
</dbReference>
<proteinExistence type="predicted"/>
<gene>
    <name evidence="2" type="ORF">BURMUCGD2_1810</name>
</gene>
<name>B9BYE6_9BURK</name>
<accession>B9BYE6</accession>
<feature type="region of interest" description="Disordered" evidence="1">
    <location>
        <begin position="25"/>
        <end position="48"/>
    </location>
</feature>
<reference evidence="2 3" key="1">
    <citation type="journal article" date="2012" name="J. Bacteriol.">
        <title>Draft Genome Sequence Determination for Cystic Fibrosis and Chronic Granulomatous Disease Burkholderia multivorans Isolates.</title>
        <authorList>
            <person name="Varga J.J."/>
            <person name="Losada L."/>
            <person name="Zelazny A.M."/>
            <person name="Brinkac L."/>
            <person name="Harkins D."/>
            <person name="Radune D."/>
            <person name="Hostetler J."/>
            <person name="Sampaio E.P."/>
            <person name="Ronning C.M."/>
            <person name="Nierman W.C."/>
            <person name="Greenberg D.E."/>
            <person name="Holland S.M."/>
            <person name="Goldberg J.B."/>
        </authorList>
    </citation>
    <scope>NUCLEOTIDE SEQUENCE [LARGE SCALE GENOMIC DNA]</scope>
    <source>
        <strain evidence="2 3">CGD2</strain>
    </source>
</reference>
<organism evidence="2 3">
    <name type="scientific">Burkholderia multivorans CGD2</name>
    <dbReference type="NCBI Taxonomy" id="513052"/>
    <lineage>
        <taxon>Bacteria</taxon>
        <taxon>Pseudomonadati</taxon>
        <taxon>Pseudomonadota</taxon>
        <taxon>Betaproteobacteria</taxon>
        <taxon>Burkholderiales</taxon>
        <taxon>Burkholderiaceae</taxon>
        <taxon>Burkholderia</taxon>
        <taxon>Burkholderia cepacia complex</taxon>
    </lineage>
</organism>
<feature type="compositionally biased region" description="Basic residues" evidence="1">
    <location>
        <begin position="36"/>
        <end position="48"/>
    </location>
</feature>
<comment type="caution">
    <text evidence="2">The sequence shown here is derived from an EMBL/GenBank/DDBJ whole genome shotgun (WGS) entry which is preliminary data.</text>
</comment>
<sequence length="48" mass="5092">MALRPGGRDQNWRAAGLCALSRLGKSGGPDAACGGARRKWRPQATKKL</sequence>
<evidence type="ECO:0000256" key="1">
    <source>
        <dbReference type="SAM" id="MobiDB-lite"/>
    </source>
</evidence>
<dbReference type="EMBL" id="ACFC01000017">
    <property type="protein sequence ID" value="EEE04240.1"/>
    <property type="molecule type" value="Genomic_DNA"/>
</dbReference>
<dbReference type="AlphaFoldDB" id="B9BYE6"/>